<dbReference type="InterPro" id="IPR036361">
    <property type="entry name" value="SAP_dom_sf"/>
</dbReference>
<dbReference type="OrthoDB" id="7555371at2759"/>
<evidence type="ECO:0000256" key="1">
    <source>
        <dbReference type="SAM" id="Coils"/>
    </source>
</evidence>
<accession>A0A0J7JWS1</accession>
<dbReference type="Pfam" id="PF02037">
    <property type="entry name" value="SAP"/>
    <property type="match status" value="1"/>
</dbReference>
<evidence type="ECO:0000259" key="3">
    <source>
        <dbReference type="PROSITE" id="PS50800"/>
    </source>
</evidence>
<dbReference type="EMBL" id="LBMM01024627">
    <property type="protein sequence ID" value="KMQ82539.1"/>
    <property type="molecule type" value="Genomic_DNA"/>
</dbReference>
<proteinExistence type="predicted"/>
<keyword evidence="1" id="KW-0175">Coiled coil</keyword>
<evidence type="ECO:0000313" key="4">
    <source>
        <dbReference type="EMBL" id="KMQ82539.1"/>
    </source>
</evidence>
<sequence>MRETLREEGLTLGGSKAELIQRLNEHDPSVWERLSEQRRQAARSGDVSVSGVARSPSERNDAVEGMETVDGTPRRGDQASLTAPGPRECGDVTQTELLLLRREREILEREQQLLRREIELMRSASTTMTMTSGSVVSTFVGVRGIKELLPEFDATDGTFWRWKQQLELLRRTYRLDDKSTKVLISSRLRGRALSWFYSRAEHVTLDLEDLLREMELMFDLRPGKLSLRREFEYRV</sequence>
<comment type="caution">
    <text evidence="4">The sequence shown here is derived from an EMBL/GenBank/DDBJ whole genome shotgun (WGS) entry which is preliminary data.</text>
</comment>
<reference evidence="4 5" key="1">
    <citation type="submission" date="2015-04" db="EMBL/GenBank/DDBJ databases">
        <title>Lasius niger genome sequencing.</title>
        <authorList>
            <person name="Konorov E.A."/>
            <person name="Nikitin M.A."/>
            <person name="Kirill M.V."/>
            <person name="Chang P."/>
        </authorList>
    </citation>
    <scope>NUCLEOTIDE SEQUENCE [LARGE SCALE GENOMIC DNA]</scope>
    <source>
        <tissue evidence="4">Whole</tissue>
    </source>
</reference>
<dbReference type="Proteomes" id="UP000036403">
    <property type="component" value="Unassembled WGS sequence"/>
</dbReference>
<dbReference type="AlphaFoldDB" id="A0A0J7JWS1"/>
<feature type="coiled-coil region" evidence="1">
    <location>
        <begin position="97"/>
        <end position="124"/>
    </location>
</feature>
<protein>
    <recommendedName>
        <fullName evidence="3">SAP domain-containing protein</fullName>
    </recommendedName>
</protein>
<dbReference type="PROSITE" id="PS50800">
    <property type="entry name" value="SAP"/>
    <property type="match status" value="1"/>
</dbReference>
<feature type="region of interest" description="Disordered" evidence="2">
    <location>
        <begin position="35"/>
        <end position="88"/>
    </location>
</feature>
<gene>
    <name evidence="4" type="ORF">RF55_22597</name>
</gene>
<name>A0A0J7JWS1_LASNI</name>
<dbReference type="Gene3D" id="1.10.720.30">
    <property type="entry name" value="SAP domain"/>
    <property type="match status" value="1"/>
</dbReference>
<dbReference type="PaxDb" id="67767-A0A0J7JWS1"/>
<feature type="domain" description="SAP" evidence="3">
    <location>
        <begin position="1"/>
        <end position="27"/>
    </location>
</feature>
<keyword evidence="5" id="KW-1185">Reference proteome</keyword>
<organism evidence="4 5">
    <name type="scientific">Lasius niger</name>
    <name type="common">Black garden ant</name>
    <dbReference type="NCBI Taxonomy" id="67767"/>
    <lineage>
        <taxon>Eukaryota</taxon>
        <taxon>Metazoa</taxon>
        <taxon>Ecdysozoa</taxon>
        <taxon>Arthropoda</taxon>
        <taxon>Hexapoda</taxon>
        <taxon>Insecta</taxon>
        <taxon>Pterygota</taxon>
        <taxon>Neoptera</taxon>
        <taxon>Endopterygota</taxon>
        <taxon>Hymenoptera</taxon>
        <taxon>Apocrita</taxon>
        <taxon>Aculeata</taxon>
        <taxon>Formicoidea</taxon>
        <taxon>Formicidae</taxon>
        <taxon>Formicinae</taxon>
        <taxon>Lasius</taxon>
        <taxon>Lasius</taxon>
    </lineage>
</organism>
<dbReference type="InterPro" id="IPR003034">
    <property type="entry name" value="SAP_dom"/>
</dbReference>
<evidence type="ECO:0000256" key="2">
    <source>
        <dbReference type="SAM" id="MobiDB-lite"/>
    </source>
</evidence>
<evidence type="ECO:0000313" key="5">
    <source>
        <dbReference type="Proteomes" id="UP000036403"/>
    </source>
</evidence>